<evidence type="ECO:0000313" key="10">
    <source>
        <dbReference type="Proteomes" id="UP000054558"/>
    </source>
</evidence>
<accession>A0A1Y1IA24</accession>
<evidence type="ECO:0000256" key="2">
    <source>
        <dbReference type="ARBA" id="ARBA00022448"/>
    </source>
</evidence>
<feature type="transmembrane region" description="Helical" evidence="8">
    <location>
        <begin position="39"/>
        <end position="61"/>
    </location>
</feature>
<feature type="transmembrane region" description="Helical" evidence="8">
    <location>
        <begin position="123"/>
        <end position="142"/>
    </location>
</feature>
<dbReference type="OrthoDB" id="73614at2759"/>
<evidence type="ECO:0000256" key="6">
    <source>
        <dbReference type="ARBA" id="ARBA00023136"/>
    </source>
</evidence>
<dbReference type="PANTHER" id="PTHR23137:SF6">
    <property type="entry name" value="VESICLE TRANSPORT PROTEIN"/>
    <property type="match status" value="1"/>
</dbReference>
<dbReference type="Pfam" id="PF04178">
    <property type="entry name" value="Got1"/>
    <property type="match status" value="1"/>
</dbReference>
<gene>
    <name evidence="9" type="ORF">KFL_003760030</name>
</gene>
<reference evidence="9 10" key="1">
    <citation type="journal article" date="2014" name="Nat. Commun.">
        <title>Klebsormidium flaccidum genome reveals primary factors for plant terrestrial adaptation.</title>
        <authorList>
            <person name="Hori K."/>
            <person name="Maruyama F."/>
            <person name="Fujisawa T."/>
            <person name="Togashi T."/>
            <person name="Yamamoto N."/>
            <person name="Seo M."/>
            <person name="Sato S."/>
            <person name="Yamada T."/>
            <person name="Mori H."/>
            <person name="Tajima N."/>
            <person name="Moriyama T."/>
            <person name="Ikeuchi M."/>
            <person name="Watanabe M."/>
            <person name="Wada H."/>
            <person name="Kobayashi K."/>
            <person name="Saito M."/>
            <person name="Masuda T."/>
            <person name="Sasaki-Sekimoto Y."/>
            <person name="Mashiguchi K."/>
            <person name="Awai K."/>
            <person name="Shimojima M."/>
            <person name="Masuda S."/>
            <person name="Iwai M."/>
            <person name="Nobusawa T."/>
            <person name="Narise T."/>
            <person name="Kondo S."/>
            <person name="Saito H."/>
            <person name="Sato R."/>
            <person name="Murakawa M."/>
            <person name="Ihara Y."/>
            <person name="Oshima-Yamada Y."/>
            <person name="Ohtaka K."/>
            <person name="Satoh M."/>
            <person name="Sonobe K."/>
            <person name="Ishii M."/>
            <person name="Ohtani R."/>
            <person name="Kanamori-Sato M."/>
            <person name="Honoki R."/>
            <person name="Miyazaki D."/>
            <person name="Mochizuki H."/>
            <person name="Umetsu J."/>
            <person name="Higashi K."/>
            <person name="Shibata D."/>
            <person name="Kamiya Y."/>
            <person name="Sato N."/>
            <person name="Nakamura Y."/>
            <person name="Tabata S."/>
            <person name="Ida S."/>
            <person name="Kurokawa K."/>
            <person name="Ohta H."/>
        </authorList>
    </citation>
    <scope>NUCLEOTIDE SEQUENCE [LARGE SCALE GENOMIC DNA]</scope>
    <source>
        <strain evidence="9 10">NIES-2285</strain>
    </source>
</reference>
<evidence type="ECO:0000256" key="4">
    <source>
        <dbReference type="ARBA" id="ARBA00022927"/>
    </source>
</evidence>
<proteinExistence type="inferred from homology"/>
<evidence type="ECO:0000256" key="5">
    <source>
        <dbReference type="ARBA" id="ARBA00022989"/>
    </source>
</evidence>
<dbReference type="GO" id="GO:0016020">
    <property type="term" value="C:membrane"/>
    <property type="evidence" value="ECO:0007669"/>
    <property type="project" value="UniProtKB-SubCell"/>
</dbReference>
<feature type="transmembrane region" description="Helical" evidence="8">
    <location>
        <begin position="67"/>
        <end position="86"/>
    </location>
</feature>
<keyword evidence="4 8" id="KW-0653">Protein transport</keyword>
<evidence type="ECO:0000313" key="9">
    <source>
        <dbReference type="EMBL" id="GAQ87770.1"/>
    </source>
</evidence>
<keyword evidence="5 8" id="KW-1133">Transmembrane helix</keyword>
<evidence type="ECO:0000256" key="3">
    <source>
        <dbReference type="ARBA" id="ARBA00022692"/>
    </source>
</evidence>
<evidence type="ECO:0000256" key="8">
    <source>
        <dbReference type="RuleBase" id="RU363111"/>
    </source>
</evidence>
<dbReference type="InterPro" id="IPR007305">
    <property type="entry name" value="Vesicle_transpt_Got1/SFT2"/>
</dbReference>
<dbReference type="EMBL" id="DF237325">
    <property type="protein sequence ID" value="GAQ87770.1"/>
    <property type="molecule type" value="Genomic_DNA"/>
</dbReference>
<name>A0A1Y1IA24_KLENI</name>
<comment type="subcellular location">
    <subcellularLocation>
        <location evidence="1 8">Membrane</location>
        <topology evidence="1 8">Multi-pass membrane protein</topology>
    </subcellularLocation>
</comment>
<dbReference type="PANTHER" id="PTHR23137">
    <property type="entry name" value="VESICLE TRANSPORT PROTEIN-RELATED"/>
    <property type="match status" value="1"/>
</dbReference>
<comment type="function">
    <text evidence="8">May be involved in fusion of retrograde transport vesicles derived from an endocytic compartment with the Golgi complex.</text>
</comment>
<dbReference type="Proteomes" id="UP000054558">
    <property type="component" value="Unassembled WGS sequence"/>
</dbReference>
<sequence>MERLKLMLGYDAEPEPDPEDEGILAELNQYCTLTRKQRLYGFAGCMSLGLLCSLLSSLVWLNPVKFAITYTFGNLLSLGSTTFLVGPMRQLKMMFDPVRAVATIVYVVAIVLTLFCALYLHDILLTMICIVVEFCAVIWYSLSYIPFARRMVASCLTRCLEVEV</sequence>
<organism evidence="9 10">
    <name type="scientific">Klebsormidium nitens</name>
    <name type="common">Green alga</name>
    <name type="synonym">Ulothrix nitens</name>
    <dbReference type="NCBI Taxonomy" id="105231"/>
    <lineage>
        <taxon>Eukaryota</taxon>
        <taxon>Viridiplantae</taxon>
        <taxon>Streptophyta</taxon>
        <taxon>Klebsormidiophyceae</taxon>
        <taxon>Klebsormidiales</taxon>
        <taxon>Klebsormidiaceae</taxon>
        <taxon>Klebsormidium</taxon>
    </lineage>
</organism>
<dbReference type="GO" id="GO:0012505">
    <property type="term" value="C:endomembrane system"/>
    <property type="evidence" value="ECO:0007669"/>
    <property type="project" value="UniProtKB-ARBA"/>
</dbReference>
<dbReference type="InterPro" id="IPR011691">
    <property type="entry name" value="Vesicle_transpt_SFT2"/>
</dbReference>
<protein>
    <recommendedName>
        <fullName evidence="8">Vesicle transport protein</fullName>
    </recommendedName>
</protein>
<dbReference type="STRING" id="105231.A0A1Y1IA24"/>
<dbReference type="GO" id="GO:0016192">
    <property type="term" value="P:vesicle-mediated transport"/>
    <property type="evidence" value="ECO:0007669"/>
    <property type="project" value="InterPro"/>
</dbReference>
<keyword evidence="10" id="KW-1185">Reference proteome</keyword>
<dbReference type="OMA" id="IAAIVWK"/>
<keyword evidence="6 8" id="KW-0472">Membrane</keyword>
<evidence type="ECO:0000256" key="1">
    <source>
        <dbReference type="ARBA" id="ARBA00004141"/>
    </source>
</evidence>
<evidence type="ECO:0000256" key="7">
    <source>
        <dbReference type="ARBA" id="ARBA00025800"/>
    </source>
</evidence>
<keyword evidence="2 8" id="KW-0813">Transport</keyword>
<comment type="similarity">
    <text evidence="7 8">Belongs to the SFT2 family.</text>
</comment>
<dbReference type="GO" id="GO:0015031">
    <property type="term" value="P:protein transport"/>
    <property type="evidence" value="ECO:0007669"/>
    <property type="project" value="UniProtKB-KW"/>
</dbReference>
<dbReference type="GO" id="GO:0005737">
    <property type="term" value="C:cytoplasm"/>
    <property type="evidence" value="ECO:0007669"/>
    <property type="project" value="UniProtKB-ARBA"/>
</dbReference>
<keyword evidence="3 8" id="KW-0812">Transmembrane</keyword>
<dbReference type="AlphaFoldDB" id="A0A1Y1IA24"/>
<feature type="transmembrane region" description="Helical" evidence="8">
    <location>
        <begin position="98"/>
        <end position="117"/>
    </location>
</feature>